<dbReference type="EMBL" id="MT732463">
    <property type="protein sequence ID" value="QQV90930.1"/>
    <property type="molecule type" value="Genomic_DNA"/>
</dbReference>
<dbReference type="InterPro" id="IPR025586">
    <property type="entry name" value="PcfJ"/>
</dbReference>
<reference evidence="2" key="1">
    <citation type="submission" date="2020-07" db="EMBL/GenBank/DDBJ databases">
        <title>Highly diverse flavobacterial phages as mortality factor during North Sea spring blooms.</title>
        <authorList>
            <person name="Bartlau N."/>
            <person name="Wichels A."/>
            <person name="Krohne G."/>
            <person name="Adriaenssens E.M."/>
            <person name="Heins A."/>
            <person name="Fuchs B.M."/>
            <person name="Amann R."/>
            <person name="Moraru C."/>
        </authorList>
    </citation>
    <scope>NUCLEOTIDE SEQUENCE</scope>
</reference>
<organism evidence="2 3">
    <name type="scientific">Polaribacter phage Freya_1</name>
    <dbReference type="NCBI Taxonomy" id="2745662"/>
    <lineage>
        <taxon>Viruses</taxon>
        <taxon>Duplodnaviria</taxon>
        <taxon>Heunggongvirae</taxon>
        <taxon>Uroviricota</taxon>
        <taxon>Caudoviricetes</taxon>
        <taxon>Forsetiviridae</taxon>
        <taxon>Freyavirus</taxon>
        <taxon>Freyavirus freya</taxon>
    </lineage>
</organism>
<dbReference type="Pfam" id="PF14284">
    <property type="entry name" value="PcfJ"/>
    <property type="match status" value="1"/>
</dbReference>
<gene>
    <name evidence="2" type="ORF">Freya1_59</name>
</gene>
<proteinExistence type="predicted"/>
<dbReference type="Proteomes" id="UP000693667">
    <property type="component" value="Segment"/>
</dbReference>
<evidence type="ECO:0000313" key="3">
    <source>
        <dbReference type="Proteomes" id="UP000693667"/>
    </source>
</evidence>
<protein>
    <submittedName>
        <fullName evidence="2">PcfJ-like protein</fullName>
    </submittedName>
</protein>
<feature type="coiled-coil region" evidence="1">
    <location>
        <begin position="293"/>
        <end position="320"/>
    </location>
</feature>
<evidence type="ECO:0000313" key="2">
    <source>
        <dbReference type="EMBL" id="QQV90930.1"/>
    </source>
</evidence>
<accession>A0A8E4ZFC1</accession>
<keyword evidence="1" id="KW-0175">Coiled coil</keyword>
<name>A0A8E4ZFC1_9CAUD</name>
<evidence type="ECO:0000256" key="1">
    <source>
        <dbReference type="SAM" id="Coils"/>
    </source>
</evidence>
<keyword evidence="3" id="KW-1185">Reference proteome</keyword>
<sequence>MKPTNKLQRRVLGLSLEMISISEIQKEWAFSTCLDHKALANKTSAACLDCGGSIDLELIKRKRVVCPSCNTKLKVEITKKRTASQHTFFAIAEIIEEFQVIRNFELKVFYKKGEKADYFLQEILQYWIQPDLKVTMVGKNHNMQGYCDSWGGDWSIRKETGWSYNQKYNVYPIFYYPKSNFKKEYLKYGINHNLRELTFLEAVKLAPNNSYVETLIKAKQYSLANKGDSYQLKKYWSSIKICLRNKYKIKNAGDWIDYLELLKYFNKDVRNAKYVCPKNLKKEHDRLTSKKRVIQTREKLELKRKNIAEAQIKYEQLKSKFFGLFFSDGEITVKVLENVKEFMEEGDALKHCLFTNEYYKKADSLVLSARIKEKPIETIEISLSKMKVVQSRGIRNEPTEYNKRILKLVNNNLKKIKTISKSIPEELLAS</sequence>